<dbReference type="GO" id="GO:0005886">
    <property type="term" value="C:plasma membrane"/>
    <property type="evidence" value="ECO:0007669"/>
    <property type="project" value="UniProtKB-SubCell"/>
</dbReference>
<dbReference type="AlphaFoldDB" id="A0A1I0VV07"/>
<evidence type="ECO:0000256" key="2">
    <source>
        <dbReference type="ARBA" id="ARBA00022475"/>
    </source>
</evidence>
<dbReference type="PANTHER" id="PTHR33545">
    <property type="entry name" value="UPF0750 MEMBRANE PROTEIN YITT-RELATED"/>
    <property type="match status" value="1"/>
</dbReference>
<dbReference type="CDD" id="cd16380">
    <property type="entry name" value="YitT_C"/>
    <property type="match status" value="1"/>
</dbReference>
<comment type="subcellular location">
    <subcellularLocation>
        <location evidence="1">Cell membrane</location>
        <topology evidence="1">Multi-pass membrane protein</topology>
    </subcellularLocation>
</comment>
<evidence type="ECO:0000313" key="8">
    <source>
        <dbReference type="EMBL" id="SFA79526.1"/>
    </source>
</evidence>
<sequence length="291" mass="31938">MNVNKADNMGSKKEICLRIFYVLLGSFICSIAINTFVVPHKLLSGGVSGIALIIQYLTGINSGIIVLLINVPIFMVGCKKVDKEFILFSFLGMMALSIFLMLTKNVSQIFYLDDVLLCTLVGGVLYGAGVGLVFKNRASQGGTDIISVVLKKSSGIDIAKIDLIINIIVVVIGTFVNDIKLALYTLVLMYVRSVVMQKVIVGVDKKKAIFIVTDRHNEIAEAIMMKIGRGVTIFHGEGAYTRDEKKILYCVVSIREIVRTKALIEKIDSKVLMSIMDVSEVEGNGFRTKSL</sequence>
<gene>
    <name evidence="8" type="ORF">SAMN04488528_100310</name>
</gene>
<evidence type="ECO:0000256" key="3">
    <source>
        <dbReference type="ARBA" id="ARBA00022692"/>
    </source>
</evidence>
<dbReference type="Proteomes" id="UP000198619">
    <property type="component" value="Unassembled WGS sequence"/>
</dbReference>
<evidence type="ECO:0000259" key="7">
    <source>
        <dbReference type="Pfam" id="PF10035"/>
    </source>
</evidence>
<dbReference type="RefSeq" id="WP_242948272.1">
    <property type="nucleotide sequence ID" value="NZ_FOKI01000003.1"/>
</dbReference>
<keyword evidence="4 6" id="KW-1133">Transmembrane helix</keyword>
<dbReference type="InterPro" id="IPR015867">
    <property type="entry name" value="N-reg_PII/ATP_PRibTrfase_C"/>
</dbReference>
<feature type="transmembrane region" description="Helical" evidence="6">
    <location>
        <begin position="50"/>
        <end position="73"/>
    </location>
</feature>
<dbReference type="PIRSF" id="PIRSF006483">
    <property type="entry name" value="Membrane_protein_YitT"/>
    <property type="match status" value="1"/>
</dbReference>
<reference evidence="8 9" key="1">
    <citation type="submission" date="2016-10" db="EMBL/GenBank/DDBJ databases">
        <authorList>
            <person name="de Groot N.N."/>
        </authorList>
    </citation>
    <scope>NUCLEOTIDE SEQUENCE [LARGE SCALE GENOMIC DNA]</scope>
    <source>
        <strain evidence="8 9">DSM 12271</strain>
    </source>
</reference>
<feature type="transmembrane region" description="Helical" evidence="6">
    <location>
        <begin position="181"/>
        <end position="201"/>
    </location>
</feature>
<evidence type="ECO:0000256" key="1">
    <source>
        <dbReference type="ARBA" id="ARBA00004651"/>
    </source>
</evidence>
<keyword evidence="3 6" id="KW-0812">Transmembrane</keyword>
<protein>
    <submittedName>
        <fullName evidence="8">Uncharacterized membrane-anchored protein YitT, contains DUF161 and DUF2179 domains</fullName>
    </submittedName>
</protein>
<dbReference type="EMBL" id="FOKI01000003">
    <property type="protein sequence ID" value="SFA79526.1"/>
    <property type="molecule type" value="Genomic_DNA"/>
</dbReference>
<feature type="domain" description="DUF2179" evidence="7">
    <location>
        <begin position="229"/>
        <end position="283"/>
    </location>
</feature>
<dbReference type="PANTHER" id="PTHR33545:SF5">
    <property type="entry name" value="UPF0750 MEMBRANE PROTEIN YITT"/>
    <property type="match status" value="1"/>
</dbReference>
<organism evidence="8 9">
    <name type="scientific">Clostridium frigidicarnis</name>
    <dbReference type="NCBI Taxonomy" id="84698"/>
    <lineage>
        <taxon>Bacteria</taxon>
        <taxon>Bacillati</taxon>
        <taxon>Bacillota</taxon>
        <taxon>Clostridia</taxon>
        <taxon>Eubacteriales</taxon>
        <taxon>Clostridiaceae</taxon>
        <taxon>Clostridium</taxon>
    </lineage>
</organism>
<dbReference type="InterPro" id="IPR051461">
    <property type="entry name" value="UPF0750_membrane"/>
</dbReference>
<dbReference type="Pfam" id="PF10035">
    <property type="entry name" value="DUF2179"/>
    <property type="match status" value="1"/>
</dbReference>
<evidence type="ECO:0000256" key="5">
    <source>
        <dbReference type="ARBA" id="ARBA00023136"/>
    </source>
</evidence>
<dbReference type="InterPro" id="IPR003740">
    <property type="entry name" value="YitT"/>
</dbReference>
<evidence type="ECO:0000256" key="6">
    <source>
        <dbReference type="SAM" id="Phobius"/>
    </source>
</evidence>
<feature type="transmembrane region" description="Helical" evidence="6">
    <location>
        <begin position="109"/>
        <end position="134"/>
    </location>
</feature>
<accession>A0A1I0VV07</accession>
<dbReference type="Pfam" id="PF02588">
    <property type="entry name" value="YitT_membrane"/>
    <property type="match status" value="1"/>
</dbReference>
<feature type="transmembrane region" description="Helical" evidence="6">
    <location>
        <begin position="155"/>
        <end position="175"/>
    </location>
</feature>
<dbReference type="Gene3D" id="3.30.70.120">
    <property type="match status" value="1"/>
</dbReference>
<name>A0A1I0VV07_9CLOT</name>
<keyword evidence="5 6" id="KW-0472">Membrane</keyword>
<feature type="transmembrane region" description="Helical" evidence="6">
    <location>
        <begin position="20"/>
        <end position="38"/>
    </location>
</feature>
<keyword evidence="9" id="KW-1185">Reference proteome</keyword>
<evidence type="ECO:0000313" key="9">
    <source>
        <dbReference type="Proteomes" id="UP000198619"/>
    </source>
</evidence>
<proteinExistence type="predicted"/>
<dbReference type="InterPro" id="IPR019264">
    <property type="entry name" value="DUF2179"/>
</dbReference>
<evidence type="ECO:0000256" key="4">
    <source>
        <dbReference type="ARBA" id="ARBA00022989"/>
    </source>
</evidence>
<feature type="transmembrane region" description="Helical" evidence="6">
    <location>
        <begin position="85"/>
        <end position="103"/>
    </location>
</feature>
<keyword evidence="2" id="KW-1003">Cell membrane</keyword>